<dbReference type="OrthoDB" id="9782395at2"/>
<name>A0A562J2H4_9GAMM</name>
<feature type="transmembrane region" description="Helical" evidence="1">
    <location>
        <begin position="6"/>
        <end position="26"/>
    </location>
</feature>
<dbReference type="PANTHER" id="PTHR30336:SF20">
    <property type="entry name" value="DUF218 DOMAIN-CONTAINING PROTEIN"/>
    <property type="match status" value="1"/>
</dbReference>
<comment type="caution">
    <text evidence="3">The sequence shown here is derived from an EMBL/GenBank/DDBJ whole genome shotgun (WGS) entry which is preliminary data.</text>
</comment>
<evidence type="ECO:0000313" key="4">
    <source>
        <dbReference type="Proteomes" id="UP000319627"/>
    </source>
</evidence>
<gene>
    <name evidence="3" type="ORF">LX59_00376</name>
</gene>
<accession>A0A562J2H4</accession>
<proteinExistence type="predicted"/>
<dbReference type="RefSeq" id="WP_144570124.1">
    <property type="nucleotide sequence ID" value="NZ_VLKG01000001.1"/>
</dbReference>
<dbReference type="Proteomes" id="UP000319627">
    <property type="component" value="Unassembled WGS sequence"/>
</dbReference>
<dbReference type="AlphaFoldDB" id="A0A562J2H4"/>
<sequence>MCLLKIILLGSVSLGLGFLIISNLWVSRYAQYATNHLDLLPTESVCLVLGTNKTLANGQPNAFYQHRMEAAAQVYRAGKCQKLIVSGALPTAQYNEPDEMKNSLIALGVPAEVIFCDYAGIRTLDSVVRFKQIFGQSSGIVVSQEFHNARAIYIAQHHQIQLTGFNAQELSSYRTLKTRLREIFSKGLVVLDVLVFHTKPRYLGDKIPL</sequence>
<dbReference type="InterPro" id="IPR051599">
    <property type="entry name" value="Cell_Envelope_Assoc"/>
</dbReference>
<keyword evidence="1" id="KW-0472">Membrane</keyword>
<dbReference type="InterPro" id="IPR003848">
    <property type="entry name" value="DUF218"/>
</dbReference>
<evidence type="ECO:0000259" key="2">
    <source>
        <dbReference type="Pfam" id="PF02698"/>
    </source>
</evidence>
<feature type="domain" description="DUF218" evidence="2">
    <location>
        <begin position="46"/>
        <end position="167"/>
    </location>
</feature>
<protein>
    <submittedName>
        <fullName evidence="3">SanA protein</fullName>
    </submittedName>
</protein>
<evidence type="ECO:0000256" key="1">
    <source>
        <dbReference type="SAM" id="Phobius"/>
    </source>
</evidence>
<dbReference type="Pfam" id="PF02698">
    <property type="entry name" value="DUF218"/>
    <property type="match status" value="1"/>
</dbReference>
<dbReference type="EMBL" id="VLKG01000001">
    <property type="protein sequence ID" value="TWH77459.1"/>
    <property type="molecule type" value="Genomic_DNA"/>
</dbReference>
<reference evidence="3 4" key="1">
    <citation type="submission" date="2019-07" db="EMBL/GenBank/DDBJ databases">
        <title>Genomic Encyclopedia of Type Strains, Phase I: the one thousand microbial genomes (KMG-I) project.</title>
        <authorList>
            <person name="Kyrpides N."/>
        </authorList>
    </citation>
    <scope>NUCLEOTIDE SEQUENCE [LARGE SCALE GENOMIC DNA]</scope>
    <source>
        <strain evidence="3 4">DSM 375</strain>
    </source>
</reference>
<evidence type="ECO:0000313" key="3">
    <source>
        <dbReference type="EMBL" id="TWH77459.1"/>
    </source>
</evidence>
<keyword evidence="4" id="KW-1185">Reference proteome</keyword>
<keyword evidence="1" id="KW-1133">Transmembrane helix</keyword>
<dbReference type="PANTHER" id="PTHR30336">
    <property type="entry name" value="INNER MEMBRANE PROTEIN, PROBABLE PERMEASE"/>
    <property type="match status" value="1"/>
</dbReference>
<dbReference type="CDD" id="cd06259">
    <property type="entry name" value="YdcF-like"/>
    <property type="match status" value="1"/>
</dbReference>
<keyword evidence="1" id="KW-0812">Transmembrane</keyword>
<organism evidence="3 4">
    <name type="scientific">Azomonas agilis</name>
    <dbReference type="NCBI Taxonomy" id="116849"/>
    <lineage>
        <taxon>Bacteria</taxon>
        <taxon>Pseudomonadati</taxon>
        <taxon>Pseudomonadota</taxon>
        <taxon>Gammaproteobacteria</taxon>
        <taxon>Pseudomonadales</taxon>
        <taxon>Pseudomonadaceae</taxon>
        <taxon>Azomonas</taxon>
    </lineage>
</organism>
<dbReference type="GO" id="GO:0005886">
    <property type="term" value="C:plasma membrane"/>
    <property type="evidence" value="ECO:0007669"/>
    <property type="project" value="TreeGrafter"/>
</dbReference>